<dbReference type="EMBL" id="CP003654">
    <property type="protein sequence ID" value="AFZ37981.1"/>
    <property type="molecule type" value="Genomic_DNA"/>
</dbReference>
<organism evidence="1 2">
    <name type="scientific">Stanieria cyanosphaera (strain ATCC 29371 / PCC 7437)</name>
    <dbReference type="NCBI Taxonomy" id="111780"/>
    <lineage>
        <taxon>Bacteria</taxon>
        <taxon>Bacillati</taxon>
        <taxon>Cyanobacteriota</taxon>
        <taxon>Cyanophyceae</taxon>
        <taxon>Pleurocapsales</taxon>
        <taxon>Dermocarpellaceae</taxon>
        <taxon>Stanieria</taxon>
    </lineage>
</organism>
<keyword evidence="2" id="KW-1185">Reference proteome</keyword>
<proteinExistence type="predicted"/>
<dbReference type="RefSeq" id="WP_015211894.1">
    <property type="nucleotide sequence ID" value="NC_019765.1"/>
</dbReference>
<keyword evidence="1" id="KW-0614">Plasmid</keyword>
<evidence type="ECO:0000313" key="2">
    <source>
        <dbReference type="Proteomes" id="UP000010473"/>
    </source>
</evidence>
<dbReference type="KEGG" id="scs:Sta7437_4519"/>
<dbReference type="HOGENOM" id="CLU_2620314_0_0_3"/>
<evidence type="ECO:0000313" key="1">
    <source>
        <dbReference type="EMBL" id="AFZ37981.1"/>
    </source>
</evidence>
<dbReference type="AlphaFoldDB" id="K9Y0R6"/>
<geneLocation type="plasmid" evidence="1 2">
    <name>pSTA7437.01</name>
</geneLocation>
<dbReference type="Proteomes" id="UP000010473">
    <property type="component" value="Plasmid pSTA7437.01"/>
</dbReference>
<gene>
    <name evidence="1" type="ordered locus">Sta7437_4519</name>
</gene>
<name>K9Y0R6_STAC7</name>
<protein>
    <submittedName>
        <fullName evidence="1">Uncharacterized protein</fullName>
    </submittedName>
</protein>
<sequence length="78" mass="9219">MKEKVTNTNCGNSLNDKQLLKKQSREKIKVHHSLMEFYTDTGLIDEYDIEVDYSNEEKNSTYGVTKEDLDEPNFWQEL</sequence>
<reference evidence="2" key="1">
    <citation type="journal article" date="2013" name="Proc. Natl. Acad. Sci. U.S.A.">
        <title>Improving the coverage of the cyanobacterial phylum using diversity-driven genome sequencing.</title>
        <authorList>
            <person name="Shih P.M."/>
            <person name="Wu D."/>
            <person name="Latifi A."/>
            <person name="Axen S.D."/>
            <person name="Fewer D.P."/>
            <person name="Talla E."/>
            <person name="Calteau A."/>
            <person name="Cai F."/>
            <person name="Tandeau de Marsac N."/>
            <person name="Rippka R."/>
            <person name="Herdman M."/>
            <person name="Sivonen K."/>
            <person name="Coursin T."/>
            <person name="Laurent T."/>
            <person name="Goodwin L."/>
            <person name="Nolan M."/>
            <person name="Davenport K.W."/>
            <person name="Han C.S."/>
            <person name="Rubin E.M."/>
            <person name="Eisen J.A."/>
            <person name="Woyke T."/>
            <person name="Gugger M."/>
            <person name="Kerfeld C.A."/>
        </authorList>
    </citation>
    <scope>NUCLEOTIDE SEQUENCE [LARGE SCALE GENOMIC DNA]</scope>
    <source>
        <strain evidence="2">ATCC 29371 / PCC 7437</strain>
        <plasmid evidence="2">Plasmid pSTA7437.01</plasmid>
    </source>
</reference>
<accession>K9Y0R6</accession>
<dbReference type="OrthoDB" id="9864983at2"/>